<organism evidence="9 10">
    <name type="scientific">Saccharothrix coeruleofusca</name>
    <dbReference type="NCBI Taxonomy" id="33919"/>
    <lineage>
        <taxon>Bacteria</taxon>
        <taxon>Bacillati</taxon>
        <taxon>Actinomycetota</taxon>
        <taxon>Actinomycetes</taxon>
        <taxon>Pseudonocardiales</taxon>
        <taxon>Pseudonocardiaceae</taxon>
        <taxon>Saccharothrix</taxon>
    </lineage>
</organism>
<keyword evidence="10" id="KW-1185">Reference proteome</keyword>
<evidence type="ECO:0000259" key="8">
    <source>
        <dbReference type="PROSITE" id="PS50928"/>
    </source>
</evidence>
<feature type="transmembrane region" description="Helical" evidence="7">
    <location>
        <begin position="48"/>
        <end position="67"/>
    </location>
</feature>
<feature type="transmembrane region" description="Helical" evidence="7">
    <location>
        <begin position="185"/>
        <end position="208"/>
    </location>
</feature>
<dbReference type="PANTHER" id="PTHR43744">
    <property type="entry name" value="ABC TRANSPORTER PERMEASE PROTEIN MG189-RELATED-RELATED"/>
    <property type="match status" value="1"/>
</dbReference>
<evidence type="ECO:0000313" key="10">
    <source>
        <dbReference type="Proteomes" id="UP000639606"/>
    </source>
</evidence>
<keyword evidence="6 7" id="KW-0472">Membrane</keyword>
<name>A0A918EH25_9PSEU</name>
<dbReference type="InterPro" id="IPR000515">
    <property type="entry name" value="MetI-like"/>
</dbReference>
<sequence length="279" mass="29548">MAAGARGGRVGMALLGGLIALLFFLPLWWALAGALRSEQETFRTLSPVSLWTLIPGQPTLGNFASLVHGGFGRAMLNSAVVTAATLVVGLAICSTAAFGLAVLRFPGRTTVFAVMVVSFLIPFDAIAIPLSALFRDFELQNTHLGLVLPGVGNGFAVFLLRGFFLGVPKELAEAAHVDGLGWWGIFWRIYLPLSKPAMVGAGLILFVFQWQAYLWPLLIAPSPAMKVAPVAIAQLSGERGADFGAIFAGAVLTALVPLLVLLFFQRYFTQSLSGSGTKG</sequence>
<dbReference type="EMBL" id="BMRG01000033">
    <property type="protein sequence ID" value="GGP86900.1"/>
    <property type="molecule type" value="Genomic_DNA"/>
</dbReference>
<keyword evidence="2 7" id="KW-0813">Transport</keyword>
<gene>
    <name evidence="9" type="primary">ugpE</name>
    <name evidence="9" type="ORF">GCM10010185_70860</name>
</gene>
<dbReference type="PROSITE" id="PS50928">
    <property type="entry name" value="ABC_TM1"/>
    <property type="match status" value="1"/>
</dbReference>
<reference evidence="9" key="1">
    <citation type="journal article" date="2014" name="Int. J. Syst. Evol. Microbiol.">
        <title>Complete genome sequence of Corynebacterium casei LMG S-19264T (=DSM 44701T), isolated from a smear-ripened cheese.</title>
        <authorList>
            <consortium name="US DOE Joint Genome Institute (JGI-PGF)"/>
            <person name="Walter F."/>
            <person name="Albersmeier A."/>
            <person name="Kalinowski J."/>
            <person name="Ruckert C."/>
        </authorList>
    </citation>
    <scope>NUCLEOTIDE SEQUENCE</scope>
    <source>
        <strain evidence="9">JCM 3313</strain>
    </source>
</reference>
<evidence type="ECO:0000256" key="5">
    <source>
        <dbReference type="ARBA" id="ARBA00022989"/>
    </source>
</evidence>
<evidence type="ECO:0000313" key="9">
    <source>
        <dbReference type="EMBL" id="GGP86900.1"/>
    </source>
</evidence>
<proteinExistence type="inferred from homology"/>
<dbReference type="Gene3D" id="1.10.3720.10">
    <property type="entry name" value="MetI-like"/>
    <property type="match status" value="1"/>
</dbReference>
<accession>A0A918EH25</accession>
<feature type="transmembrane region" description="Helical" evidence="7">
    <location>
        <begin position="79"/>
        <end position="105"/>
    </location>
</feature>
<feature type="transmembrane region" description="Helical" evidence="7">
    <location>
        <begin position="243"/>
        <end position="264"/>
    </location>
</feature>
<dbReference type="RefSeq" id="WP_189227693.1">
    <property type="nucleotide sequence ID" value="NZ_BMRG01000033.1"/>
</dbReference>
<dbReference type="AlphaFoldDB" id="A0A918EH25"/>
<keyword evidence="4 7" id="KW-0812">Transmembrane</keyword>
<protein>
    <submittedName>
        <fullName evidence="9">Sn-glycerol-3-phosphate transport system permease protein UgpE</fullName>
    </submittedName>
</protein>
<feature type="transmembrane region" description="Helical" evidence="7">
    <location>
        <begin position="215"/>
        <end position="237"/>
    </location>
</feature>
<dbReference type="PANTHER" id="PTHR43744:SF8">
    <property type="entry name" value="SN-GLYCEROL-3-PHOSPHATE TRANSPORT SYSTEM PERMEASE PROTEIN UGPE"/>
    <property type="match status" value="1"/>
</dbReference>
<dbReference type="Proteomes" id="UP000639606">
    <property type="component" value="Unassembled WGS sequence"/>
</dbReference>
<reference evidence="9" key="2">
    <citation type="submission" date="2020-09" db="EMBL/GenBank/DDBJ databases">
        <authorList>
            <person name="Sun Q."/>
            <person name="Ohkuma M."/>
        </authorList>
    </citation>
    <scope>NUCLEOTIDE SEQUENCE</scope>
    <source>
        <strain evidence="9">JCM 3313</strain>
    </source>
</reference>
<evidence type="ECO:0000256" key="6">
    <source>
        <dbReference type="ARBA" id="ARBA00023136"/>
    </source>
</evidence>
<evidence type="ECO:0000256" key="3">
    <source>
        <dbReference type="ARBA" id="ARBA00022475"/>
    </source>
</evidence>
<evidence type="ECO:0000256" key="1">
    <source>
        <dbReference type="ARBA" id="ARBA00004651"/>
    </source>
</evidence>
<dbReference type="SUPFAM" id="SSF161098">
    <property type="entry name" value="MetI-like"/>
    <property type="match status" value="1"/>
</dbReference>
<dbReference type="GO" id="GO:0005886">
    <property type="term" value="C:plasma membrane"/>
    <property type="evidence" value="ECO:0007669"/>
    <property type="project" value="UniProtKB-SubCell"/>
</dbReference>
<comment type="caution">
    <text evidence="9">The sequence shown here is derived from an EMBL/GenBank/DDBJ whole genome shotgun (WGS) entry which is preliminary data.</text>
</comment>
<comment type="subcellular location">
    <subcellularLocation>
        <location evidence="1 7">Cell membrane</location>
        <topology evidence="1 7">Multi-pass membrane protein</topology>
    </subcellularLocation>
</comment>
<dbReference type="GO" id="GO:0055085">
    <property type="term" value="P:transmembrane transport"/>
    <property type="evidence" value="ECO:0007669"/>
    <property type="project" value="InterPro"/>
</dbReference>
<feature type="transmembrane region" description="Helical" evidence="7">
    <location>
        <begin position="111"/>
        <end position="134"/>
    </location>
</feature>
<dbReference type="Pfam" id="PF00528">
    <property type="entry name" value="BPD_transp_1"/>
    <property type="match status" value="1"/>
</dbReference>
<keyword evidence="3" id="KW-1003">Cell membrane</keyword>
<keyword evidence="5 7" id="KW-1133">Transmembrane helix</keyword>
<comment type="similarity">
    <text evidence="7">Belongs to the binding-protein-dependent transport system permease family.</text>
</comment>
<evidence type="ECO:0000256" key="7">
    <source>
        <dbReference type="RuleBase" id="RU363032"/>
    </source>
</evidence>
<feature type="domain" description="ABC transmembrane type-1" evidence="8">
    <location>
        <begin position="75"/>
        <end position="264"/>
    </location>
</feature>
<evidence type="ECO:0000256" key="2">
    <source>
        <dbReference type="ARBA" id="ARBA00022448"/>
    </source>
</evidence>
<feature type="transmembrane region" description="Helical" evidence="7">
    <location>
        <begin position="146"/>
        <end position="165"/>
    </location>
</feature>
<dbReference type="CDD" id="cd06261">
    <property type="entry name" value="TM_PBP2"/>
    <property type="match status" value="1"/>
</dbReference>
<evidence type="ECO:0000256" key="4">
    <source>
        <dbReference type="ARBA" id="ARBA00022692"/>
    </source>
</evidence>
<dbReference type="InterPro" id="IPR035906">
    <property type="entry name" value="MetI-like_sf"/>
</dbReference>